<protein>
    <submittedName>
        <fullName evidence="2">Uncharacterized protein LOC104237107</fullName>
    </submittedName>
</protein>
<evidence type="ECO:0000313" key="1">
    <source>
        <dbReference type="Proteomes" id="UP000189701"/>
    </source>
</evidence>
<proteinExistence type="predicted"/>
<gene>
    <name evidence="2" type="primary">LOC104237107</name>
</gene>
<reference evidence="2" key="2">
    <citation type="submission" date="2025-08" db="UniProtKB">
        <authorList>
            <consortium name="RefSeq"/>
        </authorList>
    </citation>
    <scope>IDENTIFICATION</scope>
    <source>
        <tissue evidence="2">Leaf</tissue>
    </source>
</reference>
<evidence type="ECO:0000313" key="2">
    <source>
        <dbReference type="RefSeq" id="XP_009789492.1"/>
    </source>
</evidence>
<accession>A0A1U7XBN4</accession>
<organism evidence="1 2">
    <name type="scientific">Nicotiana sylvestris</name>
    <name type="common">Wood tobacco</name>
    <name type="synonym">South American tobacco</name>
    <dbReference type="NCBI Taxonomy" id="4096"/>
    <lineage>
        <taxon>Eukaryota</taxon>
        <taxon>Viridiplantae</taxon>
        <taxon>Streptophyta</taxon>
        <taxon>Embryophyta</taxon>
        <taxon>Tracheophyta</taxon>
        <taxon>Spermatophyta</taxon>
        <taxon>Magnoliopsida</taxon>
        <taxon>eudicotyledons</taxon>
        <taxon>Gunneridae</taxon>
        <taxon>Pentapetalae</taxon>
        <taxon>asterids</taxon>
        <taxon>lamiids</taxon>
        <taxon>Solanales</taxon>
        <taxon>Solanaceae</taxon>
        <taxon>Nicotianoideae</taxon>
        <taxon>Nicotianeae</taxon>
        <taxon>Nicotiana</taxon>
    </lineage>
</organism>
<dbReference type="AlphaFoldDB" id="A0A1U7XBN4"/>
<dbReference type="Proteomes" id="UP000189701">
    <property type="component" value="Unplaced"/>
</dbReference>
<reference evidence="1" key="1">
    <citation type="journal article" date="2013" name="Genome Biol.">
        <title>Reference genomes and transcriptomes of Nicotiana sylvestris and Nicotiana tomentosiformis.</title>
        <authorList>
            <person name="Sierro N."/>
            <person name="Battey J.N."/>
            <person name="Ouadi S."/>
            <person name="Bovet L."/>
            <person name="Goepfert S."/>
            <person name="Bakaher N."/>
            <person name="Peitsch M.C."/>
            <person name="Ivanov N.V."/>
        </authorList>
    </citation>
    <scope>NUCLEOTIDE SEQUENCE [LARGE SCALE GENOMIC DNA]</scope>
</reference>
<name>A0A1U7XBN4_NICSY</name>
<sequence length="264" mass="30445">MYASWYRRHTGLIIGNPIHVLGERYRLYAERHEALAIGHHHLYKLGQEMQQHTDIPAVIDYGRQVAQLARRTLFQARDAVRLDHEAQYAAPEDYHRGRGFPRGRGRARKYILVKRSIHQKISNFTSFRFLQPKSIAKTSKTVPQKEKSSYSSSWSAGDKAPALHEIVPGPCVPKNDFKVENTPLIPGRCEHVSRYICSITEKYLEAMKRDYDWGDKVVVQIPFLDDSITTHVEGFISVYTYPFTLGPINPVIVDFCKRYQVTLD</sequence>
<dbReference type="RefSeq" id="XP_009789492.1">
    <property type="nucleotide sequence ID" value="XM_009791190.1"/>
</dbReference>
<keyword evidence="1" id="KW-1185">Reference proteome</keyword>